<gene>
    <name evidence="1" type="ORF">MLE19_14235</name>
</gene>
<sequence length="88" mass="10107">MMRHENILAALGGMELDEAIECTRDALDQPWQPSQLSVTTANKSIYLSLEEKHAIGKAIRKMLEDRLSVLENEAEWSDLIRNYTFKDN</sequence>
<evidence type="ECO:0000313" key="2">
    <source>
        <dbReference type="Proteomes" id="UP001320609"/>
    </source>
</evidence>
<reference evidence="1 2" key="1">
    <citation type="submission" date="2022-03" db="EMBL/GenBank/DDBJ databases">
        <title>Genomic signatures underlying metal tolerance in selected Arctic bacterial isolates.</title>
        <authorList>
            <person name="Thomas F.A."/>
            <person name="Venkatachalam S."/>
            <person name="Krishnan K.P."/>
        </authorList>
    </citation>
    <scope>NUCLEOTIDE SEQUENCE [LARGE SCALE GENOMIC DNA]</scope>
    <source>
        <strain evidence="1 2">HM116</strain>
    </source>
</reference>
<keyword evidence="2" id="KW-1185">Reference proteome</keyword>
<organism evidence="1 2">
    <name type="scientific">Vreelandella neptunia</name>
    <dbReference type="NCBI Taxonomy" id="115551"/>
    <lineage>
        <taxon>Bacteria</taxon>
        <taxon>Pseudomonadati</taxon>
        <taxon>Pseudomonadota</taxon>
        <taxon>Gammaproteobacteria</taxon>
        <taxon>Oceanospirillales</taxon>
        <taxon>Halomonadaceae</taxon>
        <taxon>Vreelandella</taxon>
    </lineage>
</organism>
<dbReference type="EMBL" id="JAKVTW010000010">
    <property type="protein sequence ID" value="MCH4812490.1"/>
    <property type="molecule type" value="Genomic_DNA"/>
</dbReference>
<dbReference type="Proteomes" id="UP001320609">
    <property type="component" value="Unassembled WGS sequence"/>
</dbReference>
<evidence type="ECO:0000313" key="1">
    <source>
        <dbReference type="EMBL" id="MCH4812490.1"/>
    </source>
</evidence>
<accession>A0ABS9S8Q5</accession>
<comment type="caution">
    <text evidence="1">The sequence shown here is derived from an EMBL/GenBank/DDBJ whole genome shotgun (WGS) entry which is preliminary data.</text>
</comment>
<proteinExistence type="predicted"/>
<protein>
    <recommendedName>
        <fullName evidence="3">Solute-binding protein family 3/N-terminal domain-containing protein</fullName>
    </recommendedName>
</protein>
<evidence type="ECO:0008006" key="3">
    <source>
        <dbReference type="Google" id="ProtNLM"/>
    </source>
</evidence>
<dbReference type="RefSeq" id="WP_133729733.1">
    <property type="nucleotide sequence ID" value="NZ_JAKVTW010000010.1"/>
</dbReference>
<name>A0ABS9S8Q5_9GAMM</name>